<organism evidence="3 4">
    <name type="scientific">Streptomyces ziwulingensis</name>
    <dbReference type="NCBI Taxonomy" id="1045501"/>
    <lineage>
        <taxon>Bacteria</taxon>
        <taxon>Bacillati</taxon>
        <taxon>Actinomycetota</taxon>
        <taxon>Actinomycetes</taxon>
        <taxon>Kitasatosporales</taxon>
        <taxon>Streptomycetaceae</taxon>
        <taxon>Streptomyces</taxon>
    </lineage>
</organism>
<sequence>MSTTTGTSASITKKAAALAVGLGLVTLCACGSSADDQGSGDSRTVTLVSHDSWAVSKSVLAAFEKSSGYQVKVLEDGDAGQAVNKAVLTKDNPQGDVFFGVDNTLLSRALDNGLFQPYEAKGLDRVDARYRLDDKDRVTPVDYGDICVNYDKAYFGEHRIAPPKTLADLTEPRYKNLLVTENAGTSSPGLGFLLGTAAEYGDDGWAGYWKKLRANGVKVVDGWEQAYNEEFSGSAGGKKAGGDRPLVVSYASSPPVEVVYAEPRPDTAPTGVATGTCFRQTEFAGLLSHAKNAEGGKAFLDFLISKEFQEDMPLNMFVNPVTDDAKLPAVFTDNVPAVADPHTLAPEKIAANRDQWVKSWTSLVLK</sequence>
<dbReference type="NCBIfam" id="TIGR01254">
    <property type="entry name" value="sfuA"/>
    <property type="match status" value="1"/>
</dbReference>
<dbReference type="SUPFAM" id="SSF53850">
    <property type="entry name" value="Periplasmic binding protein-like II"/>
    <property type="match status" value="1"/>
</dbReference>
<reference evidence="4" key="1">
    <citation type="journal article" date="2019" name="Int. J. Syst. Evol. Microbiol.">
        <title>The Global Catalogue of Microorganisms (GCM) 10K type strain sequencing project: providing services to taxonomists for standard genome sequencing and annotation.</title>
        <authorList>
            <consortium name="The Broad Institute Genomics Platform"/>
            <consortium name="The Broad Institute Genome Sequencing Center for Infectious Disease"/>
            <person name="Wu L."/>
            <person name="Ma J."/>
        </authorList>
    </citation>
    <scope>NUCLEOTIDE SEQUENCE [LARGE SCALE GENOMIC DNA]</scope>
    <source>
        <strain evidence="4">JCM 18081</strain>
    </source>
</reference>
<proteinExistence type="predicted"/>
<dbReference type="PANTHER" id="PTHR30006:SF2">
    <property type="entry name" value="ABC TRANSPORTER SUBSTRATE-BINDING PROTEIN"/>
    <property type="match status" value="1"/>
</dbReference>
<dbReference type="InterPro" id="IPR006059">
    <property type="entry name" value="SBP"/>
</dbReference>
<gene>
    <name evidence="3" type="ORF">GCM10023220_41810</name>
</gene>
<dbReference type="PANTHER" id="PTHR30006">
    <property type="entry name" value="THIAMINE-BINDING PERIPLASMIC PROTEIN-RELATED"/>
    <property type="match status" value="1"/>
</dbReference>
<accession>A0ABP9CD13</accession>
<dbReference type="Proteomes" id="UP001501265">
    <property type="component" value="Unassembled WGS sequence"/>
</dbReference>
<feature type="chain" id="PRO_5046101212" evidence="2">
    <location>
        <begin position="35"/>
        <end position="366"/>
    </location>
</feature>
<keyword evidence="1 2" id="KW-0732">Signal</keyword>
<dbReference type="CDD" id="cd13545">
    <property type="entry name" value="PBP2_TbpA"/>
    <property type="match status" value="1"/>
</dbReference>
<dbReference type="Gene3D" id="3.40.190.10">
    <property type="entry name" value="Periplasmic binding protein-like II"/>
    <property type="match status" value="2"/>
</dbReference>
<dbReference type="Pfam" id="PF13416">
    <property type="entry name" value="SBP_bac_8"/>
    <property type="match status" value="1"/>
</dbReference>
<comment type="caution">
    <text evidence="3">The sequence shown here is derived from an EMBL/GenBank/DDBJ whole genome shotgun (WGS) entry which is preliminary data.</text>
</comment>
<dbReference type="RefSeq" id="WP_345621423.1">
    <property type="nucleotide sequence ID" value="NZ_BAABIG010000041.1"/>
</dbReference>
<evidence type="ECO:0000313" key="3">
    <source>
        <dbReference type="EMBL" id="GAA4807277.1"/>
    </source>
</evidence>
<keyword evidence="4" id="KW-1185">Reference proteome</keyword>
<dbReference type="EMBL" id="BAABIG010000041">
    <property type="protein sequence ID" value="GAA4807277.1"/>
    <property type="molecule type" value="Genomic_DNA"/>
</dbReference>
<name>A0ABP9CD13_9ACTN</name>
<protein>
    <submittedName>
        <fullName evidence="3">Thiamine ABC transporter substrate-binding protein</fullName>
    </submittedName>
</protein>
<dbReference type="InterPro" id="IPR005948">
    <property type="entry name" value="ThiB-like"/>
</dbReference>
<feature type="signal peptide" evidence="2">
    <location>
        <begin position="1"/>
        <end position="34"/>
    </location>
</feature>
<evidence type="ECO:0000313" key="4">
    <source>
        <dbReference type="Proteomes" id="UP001501265"/>
    </source>
</evidence>
<evidence type="ECO:0000256" key="2">
    <source>
        <dbReference type="SAM" id="SignalP"/>
    </source>
</evidence>
<evidence type="ECO:0000256" key="1">
    <source>
        <dbReference type="ARBA" id="ARBA00022729"/>
    </source>
</evidence>